<accession>A0A139H409</accession>
<sequence>MCLRRYLVLDLRGAANKMKQNCSSPTSDEQPSLMNAGQCTWRKRRPCVRDAHVYARVLHSCGCGVLDDFMSPEHKLGVVIDWGSGSA</sequence>
<comment type="caution">
    <text evidence="1">The sequence shown here is derived from an EMBL/GenBank/DDBJ whole genome shotgun (WGS) entry which is preliminary data.</text>
</comment>
<protein>
    <submittedName>
        <fullName evidence="1">Uncharacterized protein</fullName>
    </submittedName>
</protein>
<reference evidence="1 2" key="1">
    <citation type="submission" date="2015-07" db="EMBL/GenBank/DDBJ databases">
        <title>Comparative genomics of the Sigatoka disease complex on banana suggests a link between parallel evolutionary changes in Pseudocercospora fijiensis and Pseudocercospora eumusae and increased virulence on the banana host.</title>
        <authorList>
            <person name="Chang T.-C."/>
            <person name="Salvucci A."/>
            <person name="Crous P.W."/>
            <person name="Stergiopoulos I."/>
        </authorList>
    </citation>
    <scope>NUCLEOTIDE SEQUENCE [LARGE SCALE GENOMIC DNA]</scope>
    <source>
        <strain evidence="1 2">CBS 114824</strain>
    </source>
</reference>
<gene>
    <name evidence="1" type="ORF">AC578_870</name>
</gene>
<proteinExistence type="predicted"/>
<organism evidence="1 2">
    <name type="scientific">Pseudocercospora eumusae</name>
    <dbReference type="NCBI Taxonomy" id="321146"/>
    <lineage>
        <taxon>Eukaryota</taxon>
        <taxon>Fungi</taxon>
        <taxon>Dikarya</taxon>
        <taxon>Ascomycota</taxon>
        <taxon>Pezizomycotina</taxon>
        <taxon>Dothideomycetes</taxon>
        <taxon>Dothideomycetidae</taxon>
        <taxon>Mycosphaerellales</taxon>
        <taxon>Mycosphaerellaceae</taxon>
        <taxon>Pseudocercospora</taxon>
    </lineage>
</organism>
<evidence type="ECO:0000313" key="1">
    <source>
        <dbReference type="EMBL" id="KXS97174.1"/>
    </source>
</evidence>
<evidence type="ECO:0000313" key="2">
    <source>
        <dbReference type="Proteomes" id="UP000070133"/>
    </source>
</evidence>
<name>A0A139H409_9PEZI</name>
<dbReference type="Proteomes" id="UP000070133">
    <property type="component" value="Unassembled WGS sequence"/>
</dbReference>
<keyword evidence="2" id="KW-1185">Reference proteome</keyword>
<dbReference type="EMBL" id="LFZN01000150">
    <property type="protein sequence ID" value="KXS97174.1"/>
    <property type="molecule type" value="Genomic_DNA"/>
</dbReference>
<dbReference type="AlphaFoldDB" id="A0A139H409"/>